<gene>
    <name evidence="2" type="ORF">V3390_00140</name>
</gene>
<evidence type="ECO:0000259" key="1">
    <source>
        <dbReference type="Pfam" id="PF10124"/>
    </source>
</evidence>
<organism evidence="2 3">
    <name type="scientific">Aquilutibacter rugosus</name>
    <dbReference type="NCBI Taxonomy" id="3115820"/>
    <lineage>
        <taxon>Bacteria</taxon>
        <taxon>Pseudomonadati</taxon>
        <taxon>Pseudomonadota</taxon>
        <taxon>Gammaproteobacteria</taxon>
        <taxon>Lysobacterales</taxon>
        <taxon>Lysobacteraceae</taxon>
        <taxon>Aquilutibacter</taxon>
    </lineage>
</organism>
<dbReference type="InterPro" id="IPR018774">
    <property type="entry name" value="Phage_Mu_GpT"/>
</dbReference>
<evidence type="ECO:0000313" key="3">
    <source>
        <dbReference type="Proteomes" id="UP001356170"/>
    </source>
</evidence>
<name>A0ABU7UY12_9GAMM</name>
<evidence type="ECO:0000313" key="2">
    <source>
        <dbReference type="EMBL" id="MEF2154656.1"/>
    </source>
</evidence>
<accession>A0ABU7UY12</accession>
<reference evidence="2 3" key="1">
    <citation type="submission" date="2024-01" db="EMBL/GenBank/DDBJ databases">
        <title>Novel species of the genus Luteimonas isolated from rivers.</title>
        <authorList>
            <person name="Lu H."/>
        </authorList>
    </citation>
    <scope>NUCLEOTIDE SEQUENCE [LARGE SCALE GENOMIC DNA]</scope>
    <source>
        <strain evidence="2 3">FXH3W</strain>
    </source>
</reference>
<protein>
    <submittedName>
        <fullName evidence="2">Mu-like prophage major head subunit gpT family protein</fullName>
    </submittedName>
</protein>
<dbReference type="RefSeq" id="WP_331702835.1">
    <property type="nucleotide sequence ID" value="NZ_JAZHBO010000001.1"/>
</dbReference>
<feature type="domain" description="Bacteriophage Mu GpT" evidence="1">
    <location>
        <begin position="8"/>
        <end position="301"/>
    </location>
</feature>
<sequence>MLLSAAIIKALFVGYRSDFQSALSNTPTSWQSVATEVPSSTASNTYGWLGQFPQFREWVGDRVLKDMAAHGYSIKNKDWESSVEVLRTDIEDDNVGVYKPLFQEMGRAAKAQPDELVFGLIKAGRTTLCYDGQNFFDTDHPVYPNVDGTGAAVLVSNSDVDLAARPNNPIWYLFDTSRAIKPILFQNRKSPVLTGMTDLNDESVFMRNSFRFGADSRNNVGFGFWQFAYASNQPLTAANYAAARAAMKSFKADGGRPLGITPNTLVVPPQLEAAARKLLIKDENGGNEWAGSATLVESSWLS</sequence>
<dbReference type="EMBL" id="JAZHBO010000001">
    <property type="protein sequence ID" value="MEF2154656.1"/>
    <property type="molecule type" value="Genomic_DNA"/>
</dbReference>
<dbReference type="Proteomes" id="UP001356170">
    <property type="component" value="Unassembled WGS sequence"/>
</dbReference>
<dbReference type="Pfam" id="PF10124">
    <property type="entry name" value="Mu-like_gpT"/>
    <property type="match status" value="1"/>
</dbReference>
<proteinExistence type="predicted"/>
<keyword evidence="3" id="KW-1185">Reference proteome</keyword>
<comment type="caution">
    <text evidence="2">The sequence shown here is derived from an EMBL/GenBank/DDBJ whole genome shotgun (WGS) entry which is preliminary data.</text>
</comment>